<dbReference type="Pfam" id="PF13639">
    <property type="entry name" value="zf-RING_2"/>
    <property type="match status" value="1"/>
</dbReference>
<keyword evidence="8" id="KW-1185">Reference proteome</keyword>
<evidence type="ECO:0000256" key="4">
    <source>
        <dbReference type="PROSITE-ProRule" id="PRU00175"/>
    </source>
</evidence>
<dbReference type="InterPro" id="IPR013083">
    <property type="entry name" value="Znf_RING/FYVE/PHD"/>
</dbReference>
<dbReference type="SMART" id="SM00184">
    <property type="entry name" value="RING"/>
    <property type="match status" value="1"/>
</dbReference>
<dbReference type="SUPFAM" id="SSF57850">
    <property type="entry name" value="RING/U-box"/>
    <property type="match status" value="1"/>
</dbReference>
<dbReference type="PANTHER" id="PTHR47094:SF8">
    <property type="entry name" value="RING ZINC FINGER PROTEIN-RELATED"/>
    <property type="match status" value="1"/>
</dbReference>
<keyword evidence="2 4" id="KW-0863">Zinc-finger</keyword>
<keyword evidence="1" id="KW-0479">Metal-binding</keyword>
<protein>
    <recommendedName>
        <fullName evidence="6">RING-type domain-containing protein</fullName>
    </recommendedName>
</protein>
<evidence type="ECO:0000313" key="7">
    <source>
        <dbReference type="EMBL" id="VVA96794.1"/>
    </source>
</evidence>
<dbReference type="InterPro" id="IPR001841">
    <property type="entry name" value="Znf_RING"/>
</dbReference>
<dbReference type="GO" id="GO:0032183">
    <property type="term" value="F:SUMO binding"/>
    <property type="evidence" value="ECO:0007669"/>
    <property type="project" value="TreeGrafter"/>
</dbReference>
<dbReference type="AlphaFoldDB" id="A0A565B6Q8"/>
<accession>A0A565B6Q8</accession>
<dbReference type="PANTHER" id="PTHR47094">
    <property type="entry name" value="ELFLESS, ISOFORM B"/>
    <property type="match status" value="1"/>
</dbReference>
<gene>
    <name evidence="7" type="ORF">ANE_LOCUS7239</name>
</gene>
<dbReference type="EMBL" id="CABITT030000003">
    <property type="protein sequence ID" value="VVA96794.1"/>
    <property type="molecule type" value="Genomic_DNA"/>
</dbReference>
<dbReference type="GO" id="GO:0033768">
    <property type="term" value="C:SUMO-targeted ubiquitin ligase complex"/>
    <property type="evidence" value="ECO:0007669"/>
    <property type="project" value="TreeGrafter"/>
</dbReference>
<dbReference type="PROSITE" id="PS00518">
    <property type="entry name" value="ZF_RING_1"/>
    <property type="match status" value="1"/>
</dbReference>
<feature type="region of interest" description="Disordered" evidence="5">
    <location>
        <begin position="60"/>
        <end position="99"/>
    </location>
</feature>
<dbReference type="GO" id="GO:0006511">
    <property type="term" value="P:ubiquitin-dependent protein catabolic process"/>
    <property type="evidence" value="ECO:0007669"/>
    <property type="project" value="TreeGrafter"/>
</dbReference>
<sequence length="163" mass="18037">MTSRVARMRTLSREQRMTDINGRLSQAQQNRQVTQQVPVVTPQIAKNCSSGTRRGPVVVDVESGSTARSSRSRTRLHSARASVESDELNKPKKSKAVAPPVEEPKFNCPICMCPFTKETSTKCGHIFCNSCIKKAISCQAVCPTCRKKVASKDLIRIFLPSTR</sequence>
<dbReference type="OrthoDB" id="6105938at2759"/>
<dbReference type="InterPro" id="IPR049627">
    <property type="entry name" value="SLX8"/>
</dbReference>
<feature type="domain" description="RING-type" evidence="6">
    <location>
        <begin position="108"/>
        <end position="146"/>
    </location>
</feature>
<organism evidence="7 8">
    <name type="scientific">Arabis nemorensis</name>
    <dbReference type="NCBI Taxonomy" id="586526"/>
    <lineage>
        <taxon>Eukaryota</taxon>
        <taxon>Viridiplantae</taxon>
        <taxon>Streptophyta</taxon>
        <taxon>Embryophyta</taxon>
        <taxon>Tracheophyta</taxon>
        <taxon>Spermatophyta</taxon>
        <taxon>Magnoliopsida</taxon>
        <taxon>eudicotyledons</taxon>
        <taxon>Gunneridae</taxon>
        <taxon>Pentapetalae</taxon>
        <taxon>rosids</taxon>
        <taxon>malvids</taxon>
        <taxon>Brassicales</taxon>
        <taxon>Brassicaceae</taxon>
        <taxon>Arabideae</taxon>
        <taxon>Arabis</taxon>
    </lineage>
</organism>
<comment type="caution">
    <text evidence="7">The sequence shown here is derived from an EMBL/GenBank/DDBJ whole genome shotgun (WGS) entry which is preliminary data.</text>
</comment>
<evidence type="ECO:0000256" key="2">
    <source>
        <dbReference type="ARBA" id="ARBA00022771"/>
    </source>
</evidence>
<dbReference type="GO" id="GO:0140082">
    <property type="term" value="F:SUMO-ubiquitin ligase activity"/>
    <property type="evidence" value="ECO:0007669"/>
    <property type="project" value="TreeGrafter"/>
</dbReference>
<evidence type="ECO:0000259" key="6">
    <source>
        <dbReference type="PROSITE" id="PS50089"/>
    </source>
</evidence>
<keyword evidence="3" id="KW-0862">Zinc</keyword>
<name>A0A565B6Q8_9BRAS</name>
<dbReference type="PROSITE" id="PS50089">
    <property type="entry name" value="ZF_RING_2"/>
    <property type="match status" value="1"/>
</dbReference>
<dbReference type="Gene3D" id="3.30.40.10">
    <property type="entry name" value="Zinc/RING finger domain, C3HC4 (zinc finger)"/>
    <property type="match status" value="1"/>
</dbReference>
<proteinExistence type="predicted"/>
<evidence type="ECO:0000313" key="8">
    <source>
        <dbReference type="Proteomes" id="UP000489600"/>
    </source>
</evidence>
<evidence type="ECO:0000256" key="3">
    <source>
        <dbReference type="ARBA" id="ARBA00022833"/>
    </source>
</evidence>
<evidence type="ECO:0000256" key="5">
    <source>
        <dbReference type="SAM" id="MobiDB-lite"/>
    </source>
</evidence>
<reference evidence="7" key="1">
    <citation type="submission" date="2019-07" db="EMBL/GenBank/DDBJ databases">
        <authorList>
            <person name="Dittberner H."/>
        </authorList>
    </citation>
    <scope>NUCLEOTIDE SEQUENCE [LARGE SCALE GENOMIC DNA]</scope>
</reference>
<evidence type="ECO:0000256" key="1">
    <source>
        <dbReference type="ARBA" id="ARBA00022723"/>
    </source>
</evidence>
<dbReference type="Proteomes" id="UP000489600">
    <property type="component" value="Unassembled WGS sequence"/>
</dbReference>
<dbReference type="GO" id="GO:0061630">
    <property type="term" value="F:ubiquitin protein ligase activity"/>
    <property type="evidence" value="ECO:0007669"/>
    <property type="project" value="InterPro"/>
</dbReference>
<dbReference type="InterPro" id="IPR017907">
    <property type="entry name" value="Znf_RING_CS"/>
</dbReference>
<dbReference type="GO" id="GO:0008270">
    <property type="term" value="F:zinc ion binding"/>
    <property type="evidence" value="ECO:0007669"/>
    <property type="project" value="UniProtKB-KW"/>
</dbReference>